<dbReference type="KEGG" id="acru:HHL28_11930"/>
<dbReference type="Gene3D" id="2.60.40.1890">
    <property type="entry name" value="PCu(A)C copper chaperone"/>
    <property type="match status" value="1"/>
</dbReference>
<evidence type="ECO:0000313" key="2">
    <source>
        <dbReference type="EMBL" id="QJE73705.1"/>
    </source>
</evidence>
<dbReference type="PANTHER" id="PTHR36302">
    <property type="entry name" value="BLR7088 PROTEIN"/>
    <property type="match status" value="1"/>
</dbReference>
<dbReference type="SUPFAM" id="SSF110087">
    <property type="entry name" value="DR1885-like metal-binding protein"/>
    <property type="match status" value="1"/>
</dbReference>
<sequence length="142" mass="14862">MLRRAFLALALLTAAGPALAHSYKGGDVMVGHPWAEPADGPQATAFVALLNGGKQADKLLRASTPRAAKVEIRDLVGGKPAVVPSLEVKPNAPVAMRPGARDLLLTGLTQPLKLGDKFPLVLEFEKGGKVEVEVFVETAPGH</sequence>
<feature type="chain" id="PRO_5032942916" evidence="1">
    <location>
        <begin position="21"/>
        <end position="142"/>
    </location>
</feature>
<proteinExistence type="predicted"/>
<feature type="signal peptide" evidence="1">
    <location>
        <begin position="1"/>
        <end position="20"/>
    </location>
</feature>
<keyword evidence="3" id="KW-1185">Reference proteome</keyword>
<dbReference type="Pfam" id="PF04314">
    <property type="entry name" value="PCuAC"/>
    <property type="match status" value="1"/>
</dbReference>
<dbReference type="InterPro" id="IPR058248">
    <property type="entry name" value="Lxx211020-like"/>
</dbReference>
<dbReference type="EMBL" id="CP051775">
    <property type="protein sequence ID" value="QJE73705.1"/>
    <property type="molecule type" value="Genomic_DNA"/>
</dbReference>
<dbReference type="InterPro" id="IPR036182">
    <property type="entry name" value="PCuAC_sf"/>
</dbReference>
<keyword evidence="1" id="KW-0732">Signal</keyword>
<gene>
    <name evidence="2" type="ORF">HHL28_11930</name>
</gene>
<protein>
    <submittedName>
        <fullName evidence="2">Copper chaperone PCu(A)C</fullName>
    </submittedName>
</protein>
<evidence type="ECO:0000313" key="3">
    <source>
        <dbReference type="Proteomes" id="UP000501891"/>
    </source>
</evidence>
<name>A0A858R8E7_9PROT</name>
<dbReference type="AlphaFoldDB" id="A0A858R8E7"/>
<dbReference type="PANTHER" id="PTHR36302:SF1">
    <property type="entry name" value="COPPER CHAPERONE PCU(A)C"/>
    <property type="match status" value="1"/>
</dbReference>
<reference evidence="2" key="1">
    <citation type="submission" date="2020-04" db="EMBL/GenBank/DDBJ databases">
        <title>A desert anoxygenic phototrophic bacterium fixes CO2 using RubisCO under aerobic conditions.</title>
        <authorList>
            <person name="Tang K."/>
        </authorList>
    </citation>
    <scope>NUCLEOTIDE SEQUENCE [LARGE SCALE GENOMIC DNA]</scope>
    <source>
        <strain evidence="2">MIMtkB3</strain>
    </source>
</reference>
<dbReference type="InterPro" id="IPR007410">
    <property type="entry name" value="LpqE-like"/>
</dbReference>
<organism evidence="2 3">
    <name type="scientific">Aerophototrophica crusticola</name>
    <dbReference type="NCBI Taxonomy" id="1709002"/>
    <lineage>
        <taxon>Bacteria</taxon>
        <taxon>Pseudomonadati</taxon>
        <taxon>Pseudomonadota</taxon>
        <taxon>Alphaproteobacteria</taxon>
        <taxon>Rhodospirillales</taxon>
        <taxon>Rhodospirillaceae</taxon>
        <taxon>Aerophototrophica</taxon>
    </lineage>
</organism>
<accession>A0A858R8E7</accession>
<dbReference type="Proteomes" id="UP000501891">
    <property type="component" value="Chromosome"/>
</dbReference>
<evidence type="ECO:0000256" key="1">
    <source>
        <dbReference type="SAM" id="SignalP"/>
    </source>
</evidence>